<keyword evidence="9" id="KW-0969">Cilium</keyword>
<evidence type="ECO:0000259" key="7">
    <source>
        <dbReference type="Pfam" id="PF06429"/>
    </source>
</evidence>
<gene>
    <name evidence="9" type="ORF">FPZ52_10845</name>
</gene>
<keyword evidence="9" id="KW-0282">Flagellum</keyword>
<proteinExistence type="inferred from homology"/>
<dbReference type="PANTHER" id="PTHR30435">
    <property type="entry name" value="FLAGELLAR PROTEIN"/>
    <property type="match status" value="1"/>
</dbReference>
<evidence type="ECO:0000313" key="10">
    <source>
        <dbReference type="Proteomes" id="UP000318483"/>
    </source>
</evidence>
<dbReference type="PROSITE" id="PS00588">
    <property type="entry name" value="FLAGELLA_BB_ROD"/>
    <property type="match status" value="1"/>
</dbReference>
<dbReference type="SUPFAM" id="SSF117143">
    <property type="entry name" value="Flagellar hook protein flgE"/>
    <property type="match status" value="1"/>
</dbReference>
<dbReference type="Pfam" id="PF00460">
    <property type="entry name" value="Flg_bb_rod"/>
    <property type="match status" value="1"/>
</dbReference>
<dbReference type="InterPro" id="IPR001444">
    <property type="entry name" value="Flag_bb_rod_N"/>
</dbReference>
<dbReference type="EMBL" id="CP042261">
    <property type="protein sequence ID" value="QDY70065.1"/>
    <property type="molecule type" value="Genomic_DNA"/>
</dbReference>
<dbReference type="InterPro" id="IPR011491">
    <property type="entry name" value="FlgE_D2"/>
</dbReference>
<protein>
    <recommendedName>
        <fullName evidence="3 5">Flagellar hook protein FlgE</fullName>
    </recommendedName>
</protein>
<dbReference type="OrthoDB" id="8372879at2"/>
<dbReference type="PANTHER" id="PTHR30435:SF1">
    <property type="entry name" value="FLAGELLAR HOOK PROTEIN FLGE"/>
    <property type="match status" value="1"/>
</dbReference>
<evidence type="ECO:0000259" key="8">
    <source>
        <dbReference type="Pfam" id="PF07559"/>
    </source>
</evidence>
<evidence type="ECO:0000256" key="4">
    <source>
        <dbReference type="ARBA" id="ARBA00023143"/>
    </source>
</evidence>
<sequence length="436" mass="44975">MTISSSMNAGVMGLTANANKLGVISDNIANSSTYGYKRAHADFNSMVVSGGGGTYSAGGVSFSSSRSIADRGSLIPTSNSTDLAIAGRGMLPVTTSAAVGAGGDTPMMLTTTGSFSADAEGYLRTDSGLVLMGWPANPDGTIPNYPRDTATALEPIRVNLNEMAGRPTTTMEFGVNLPATSTKFGATPANETVSLEYFDNLGSAENLNVTFVPQPPATAGGPENIWTMQITDSASGGALVAEVAMTFNDDRTTGGTLASVVPTGAATDSYDPATGELNITVDGGPITINIGKPGEAGGFSQLSDTFAPATVEKDGSSVASMSGLEVDEGGLLHAIYDNGETRAMYQIPVADVPNPNGLTALDNQSYQISRESGAFYLWSAGDGPTGSIAGYAREESTSDVAHELTELIRTQRAYSSNAKVIQTVDEMLQETTTIKR</sequence>
<evidence type="ECO:0000259" key="6">
    <source>
        <dbReference type="Pfam" id="PF00460"/>
    </source>
</evidence>
<dbReference type="Gene3D" id="2.60.98.20">
    <property type="entry name" value="Flagellar hook protein FlgE"/>
    <property type="match status" value="1"/>
</dbReference>
<comment type="similarity">
    <text evidence="2 5">Belongs to the flagella basal body rod proteins family.</text>
</comment>
<evidence type="ECO:0000256" key="1">
    <source>
        <dbReference type="ARBA" id="ARBA00004117"/>
    </source>
</evidence>
<feature type="domain" description="Flagellar hook protein FlgE D2" evidence="8">
    <location>
        <begin position="181"/>
        <end position="315"/>
    </location>
</feature>
<comment type="function">
    <text evidence="5">A flexible structure which links the flagellar filament to the drive apparatus in the basal body.</text>
</comment>
<dbReference type="GO" id="GO:0009425">
    <property type="term" value="C:bacterial-type flagellum basal body"/>
    <property type="evidence" value="ECO:0007669"/>
    <property type="project" value="UniProtKB-SubCell"/>
</dbReference>
<dbReference type="InterPro" id="IPR037058">
    <property type="entry name" value="Falgellar_hook_FlgE_sf"/>
</dbReference>
<reference evidence="9 10" key="1">
    <citation type="submission" date="2019-07" db="EMBL/GenBank/DDBJ databases">
        <title>Litoreibacter alkalisoli sp. nov., isolated from saline-alkaline soil.</title>
        <authorList>
            <person name="Wang S."/>
            <person name="Xu L."/>
            <person name="Xing Y.-T."/>
            <person name="Sun J.-Q."/>
        </authorList>
    </citation>
    <scope>NUCLEOTIDE SEQUENCE [LARGE SCALE GENOMIC DNA]</scope>
    <source>
        <strain evidence="9 10">LN3S51</strain>
    </source>
</reference>
<dbReference type="GO" id="GO:0005829">
    <property type="term" value="C:cytosol"/>
    <property type="evidence" value="ECO:0007669"/>
    <property type="project" value="TreeGrafter"/>
</dbReference>
<evidence type="ECO:0000256" key="2">
    <source>
        <dbReference type="ARBA" id="ARBA00009677"/>
    </source>
</evidence>
<dbReference type="NCBIfam" id="TIGR03506">
    <property type="entry name" value="FlgEFG_subfam"/>
    <property type="match status" value="1"/>
</dbReference>
<dbReference type="KEGG" id="lit:FPZ52_10845"/>
<evidence type="ECO:0000313" key="9">
    <source>
        <dbReference type="EMBL" id="QDY70065.1"/>
    </source>
</evidence>
<dbReference type="InterPro" id="IPR037925">
    <property type="entry name" value="FlgE/F/G-like"/>
</dbReference>
<dbReference type="InterPro" id="IPR020013">
    <property type="entry name" value="Flagellar_FlgE/F/G"/>
</dbReference>
<evidence type="ECO:0000256" key="5">
    <source>
        <dbReference type="RuleBase" id="RU362116"/>
    </source>
</evidence>
<dbReference type="AlphaFoldDB" id="A0A5B8I829"/>
<evidence type="ECO:0000256" key="3">
    <source>
        <dbReference type="ARBA" id="ARBA00019015"/>
    </source>
</evidence>
<comment type="subcellular location">
    <subcellularLocation>
        <location evidence="1 5">Bacterial flagellum basal body</location>
    </subcellularLocation>
</comment>
<dbReference type="InterPro" id="IPR010930">
    <property type="entry name" value="Flg_bb/hook_C_dom"/>
</dbReference>
<keyword evidence="10" id="KW-1185">Reference proteome</keyword>
<dbReference type="Pfam" id="PF06429">
    <property type="entry name" value="Flg_bbr_C"/>
    <property type="match status" value="1"/>
</dbReference>
<keyword evidence="9" id="KW-0966">Cell projection</keyword>
<dbReference type="GO" id="GO:0009424">
    <property type="term" value="C:bacterial-type flagellum hook"/>
    <property type="evidence" value="ECO:0007669"/>
    <property type="project" value="TreeGrafter"/>
</dbReference>
<accession>A0A5B8I829</accession>
<name>A0A5B8I829_9RHOB</name>
<dbReference type="Pfam" id="PF07559">
    <property type="entry name" value="FlgE_D2"/>
    <property type="match status" value="1"/>
</dbReference>
<feature type="domain" description="Flagellar basal-body/hook protein C-terminal" evidence="7">
    <location>
        <begin position="394"/>
        <end position="433"/>
    </location>
</feature>
<keyword evidence="4 5" id="KW-0975">Bacterial flagellum</keyword>
<dbReference type="Proteomes" id="UP000318483">
    <property type="component" value="Chromosome"/>
</dbReference>
<feature type="domain" description="Flagellar basal body rod protein N-terminal" evidence="6">
    <location>
        <begin position="7"/>
        <end position="37"/>
    </location>
</feature>
<dbReference type="InterPro" id="IPR019776">
    <property type="entry name" value="Flagellar_basal_body_rod_CS"/>
</dbReference>
<dbReference type="RefSeq" id="WP_146365440.1">
    <property type="nucleotide sequence ID" value="NZ_CP042261.1"/>
</dbReference>
<organism evidence="9 10">
    <name type="scientific">Qingshengfaniella alkalisoli</name>
    <dbReference type="NCBI Taxonomy" id="2599296"/>
    <lineage>
        <taxon>Bacteria</taxon>
        <taxon>Pseudomonadati</taxon>
        <taxon>Pseudomonadota</taxon>
        <taxon>Alphaproteobacteria</taxon>
        <taxon>Rhodobacterales</taxon>
        <taxon>Paracoccaceae</taxon>
        <taxon>Qingshengfaniella</taxon>
    </lineage>
</organism>
<dbReference type="GO" id="GO:0071978">
    <property type="term" value="P:bacterial-type flagellum-dependent swarming motility"/>
    <property type="evidence" value="ECO:0007669"/>
    <property type="project" value="TreeGrafter"/>
</dbReference>